<dbReference type="HOGENOM" id="CLU_041217_22_1_1"/>
<sequence>MLKKEADIDRQITSFQLPFNIEYTPYETDFNERVKRYCKEGRNQNHLKISKIIVIGDVGVGKTSLVNRFCHKTFNCNYKATIGVDFEVERFDIFGVPFNVQIWDTAGQERFKSLASSYYRAANVSLFKNNINTIRETYKMLQSLSAYDSIQLQAVKLTEAIRAEYWPVSSKSGINVDSLFNRVAILAFQSSVLQEISTSHLTKIEIGKFNHTVSELNQRRLKRNCQSCNYR</sequence>
<reference evidence="3" key="1">
    <citation type="submission" date="2015-05" db="UniProtKB">
        <authorList>
            <consortium name="EnsemblMetazoa"/>
        </authorList>
    </citation>
    <scope>IDENTIFICATION</scope>
</reference>
<protein>
    <submittedName>
        <fullName evidence="3">Uncharacterized protein</fullName>
    </submittedName>
</protein>
<dbReference type="InterPro" id="IPR001806">
    <property type="entry name" value="Small_GTPase"/>
</dbReference>
<dbReference type="SMART" id="SM00175">
    <property type="entry name" value="RAB"/>
    <property type="match status" value="1"/>
</dbReference>
<dbReference type="PANTHER" id="PTHR47977">
    <property type="entry name" value="RAS-RELATED PROTEIN RAB"/>
    <property type="match status" value="1"/>
</dbReference>
<dbReference type="PROSITE" id="PS51419">
    <property type="entry name" value="RAB"/>
    <property type="match status" value="1"/>
</dbReference>
<dbReference type="Proteomes" id="UP000015103">
    <property type="component" value="Unassembled WGS sequence"/>
</dbReference>
<dbReference type="SUPFAM" id="SSF52540">
    <property type="entry name" value="P-loop containing nucleoside triphosphate hydrolases"/>
    <property type="match status" value="1"/>
</dbReference>
<dbReference type="eggNOG" id="KOG0094">
    <property type="taxonomic scope" value="Eukaryota"/>
</dbReference>
<evidence type="ECO:0000256" key="1">
    <source>
        <dbReference type="ARBA" id="ARBA00022741"/>
    </source>
</evidence>
<dbReference type="PRINTS" id="PR00449">
    <property type="entry name" value="RASTRNSFRMNG"/>
</dbReference>
<dbReference type="SMART" id="SM00173">
    <property type="entry name" value="RAS"/>
    <property type="match status" value="1"/>
</dbReference>
<dbReference type="OMA" id="SCANEFE"/>
<dbReference type="Gene3D" id="3.40.50.300">
    <property type="entry name" value="P-loop containing nucleotide triphosphate hydrolases"/>
    <property type="match status" value="1"/>
</dbReference>
<dbReference type="InParanoid" id="T1HNV3"/>
<evidence type="ECO:0000313" key="3">
    <source>
        <dbReference type="EnsemblMetazoa" id="RPRC005727-PA"/>
    </source>
</evidence>
<dbReference type="Pfam" id="PF00071">
    <property type="entry name" value="Ras"/>
    <property type="match status" value="1"/>
</dbReference>
<accession>T1HNV3</accession>
<keyword evidence="2" id="KW-0342">GTP-binding</keyword>
<organism evidence="3 4">
    <name type="scientific">Rhodnius prolixus</name>
    <name type="common">Triatomid bug</name>
    <dbReference type="NCBI Taxonomy" id="13249"/>
    <lineage>
        <taxon>Eukaryota</taxon>
        <taxon>Metazoa</taxon>
        <taxon>Ecdysozoa</taxon>
        <taxon>Arthropoda</taxon>
        <taxon>Hexapoda</taxon>
        <taxon>Insecta</taxon>
        <taxon>Pterygota</taxon>
        <taxon>Neoptera</taxon>
        <taxon>Paraneoptera</taxon>
        <taxon>Hemiptera</taxon>
        <taxon>Heteroptera</taxon>
        <taxon>Panheteroptera</taxon>
        <taxon>Cimicomorpha</taxon>
        <taxon>Reduviidae</taxon>
        <taxon>Triatominae</taxon>
        <taxon>Rhodnius</taxon>
    </lineage>
</organism>
<dbReference type="STRING" id="13249.T1HNV3"/>
<dbReference type="FunFam" id="3.40.50.300:FF:001447">
    <property type="entry name" value="Ras-related protein Rab-1B"/>
    <property type="match status" value="1"/>
</dbReference>
<dbReference type="GO" id="GO:0005525">
    <property type="term" value="F:GTP binding"/>
    <property type="evidence" value="ECO:0007669"/>
    <property type="project" value="UniProtKB-KW"/>
</dbReference>
<keyword evidence="1" id="KW-0547">Nucleotide-binding</keyword>
<dbReference type="SMART" id="SM00174">
    <property type="entry name" value="RHO"/>
    <property type="match status" value="1"/>
</dbReference>
<dbReference type="InterPro" id="IPR050227">
    <property type="entry name" value="Rab"/>
</dbReference>
<name>T1HNV3_RHOPR</name>
<keyword evidence="4" id="KW-1185">Reference proteome</keyword>
<evidence type="ECO:0000256" key="2">
    <source>
        <dbReference type="ARBA" id="ARBA00023134"/>
    </source>
</evidence>
<dbReference type="AlphaFoldDB" id="T1HNV3"/>
<dbReference type="InterPro" id="IPR005225">
    <property type="entry name" value="Small_GTP-bd"/>
</dbReference>
<evidence type="ECO:0000313" key="4">
    <source>
        <dbReference type="Proteomes" id="UP000015103"/>
    </source>
</evidence>
<dbReference type="VEuPathDB" id="VectorBase:RPRC005727"/>
<proteinExistence type="predicted"/>
<dbReference type="GO" id="GO:0003924">
    <property type="term" value="F:GTPase activity"/>
    <property type="evidence" value="ECO:0007669"/>
    <property type="project" value="InterPro"/>
</dbReference>
<dbReference type="FunCoup" id="T1HNV3">
    <property type="interactions" value="25"/>
</dbReference>
<dbReference type="EnsemblMetazoa" id="RPRC005727-RA">
    <property type="protein sequence ID" value="RPRC005727-PA"/>
    <property type="gene ID" value="RPRC005727"/>
</dbReference>
<dbReference type="NCBIfam" id="TIGR00231">
    <property type="entry name" value="small_GTP"/>
    <property type="match status" value="1"/>
</dbReference>
<dbReference type="EMBL" id="ACPB03018081">
    <property type="status" value="NOT_ANNOTATED_CDS"/>
    <property type="molecule type" value="Genomic_DNA"/>
</dbReference>
<dbReference type="InterPro" id="IPR027417">
    <property type="entry name" value="P-loop_NTPase"/>
</dbReference>